<reference evidence="5 6" key="1">
    <citation type="submission" date="2021-03" db="EMBL/GenBank/DDBJ databases">
        <title>Enterococcal diversity collection.</title>
        <authorList>
            <person name="Gilmore M.S."/>
            <person name="Schwartzman J."/>
            <person name="Van Tyne D."/>
            <person name="Martin M."/>
            <person name="Earl A.M."/>
            <person name="Manson A.L."/>
            <person name="Straub T."/>
            <person name="Salamzade R."/>
            <person name="Saavedra J."/>
            <person name="Lebreton F."/>
            <person name="Prichula J."/>
            <person name="Schaufler K."/>
            <person name="Gaca A."/>
            <person name="Sgardioli B."/>
            <person name="Wagenaar J."/>
            <person name="Strong T."/>
        </authorList>
    </citation>
    <scope>NUCLEOTIDE SEQUENCE [LARGE SCALE GENOMIC DNA]</scope>
    <source>
        <strain evidence="5 6">DIV0869a</strain>
    </source>
</reference>
<feature type="domain" description="WxL Interacting Protein peptidoglycan binding" evidence="3">
    <location>
        <begin position="32"/>
        <end position="151"/>
    </location>
</feature>
<evidence type="ECO:0000259" key="3">
    <source>
        <dbReference type="Pfam" id="PF06030"/>
    </source>
</evidence>
<accession>A0ABS3H2D2</accession>
<keyword evidence="1" id="KW-0472">Membrane</keyword>
<dbReference type="Pfam" id="PF06030">
    <property type="entry name" value="WxLIP_PGBD"/>
    <property type="match status" value="1"/>
</dbReference>
<feature type="domain" description="WxL Interacting Protein host binding" evidence="4">
    <location>
        <begin position="160"/>
        <end position="293"/>
    </location>
</feature>
<keyword evidence="6" id="KW-1185">Reference proteome</keyword>
<organism evidence="5 6">
    <name type="scientific">Candidatus Enterococcus ikei</name>
    <dbReference type="NCBI Taxonomy" id="2815326"/>
    <lineage>
        <taxon>Bacteria</taxon>
        <taxon>Bacillati</taxon>
        <taxon>Bacillota</taxon>
        <taxon>Bacilli</taxon>
        <taxon>Lactobacillales</taxon>
        <taxon>Enterococcaceae</taxon>
        <taxon>Enterococcus</taxon>
    </lineage>
</organism>
<dbReference type="Proteomes" id="UP000664632">
    <property type="component" value="Unassembled WGS sequence"/>
</dbReference>
<gene>
    <name evidence="5" type="ORF">JZO69_15080</name>
</gene>
<dbReference type="Pfam" id="PF11797">
    <property type="entry name" value="WxLIP_HBD"/>
    <property type="match status" value="1"/>
</dbReference>
<evidence type="ECO:0000256" key="1">
    <source>
        <dbReference type="SAM" id="Phobius"/>
    </source>
</evidence>
<comment type="caution">
    <text evidence="5">The sequence shown here is derived from an EMBL/GenBank/DDBJ whole genome shotgun (WGS) entry which is preliminary data.</text>
</comment>
<dbReference type="InterPro" id="IPR010317">
    <property type="entry name" value="WxLIP_PGBD"/>
</dbReference>
<keyword evidence="1" id="KW-0812">Transmembrane</keyword>
<feature type="signal peptide" evidence="2">
    <location>
        <begin position="1"/>
        <end position="27"/>
    </location>
</feature>
<sequence length="339" mass="38002">MRKLLKKVALVLMFVFSALGFGQLALADSNDFSVIPVLTENQNPDVPSYFDLTVTPSQKQTLKIKIKNNSNENVKYKLCVNTATTNQNGIIDYSIADFEKDESLKLSLKDCLTLKEQHVDVPANGEKEVLLELSVPATPFEGVALGGITVEPIMEDESDGVNNVFTRTLAIQLAETAKDIVPKLEGGEVRISQENFRNNVKFKLRNITPTIISNVTAEIFIERQGEKTPILEKTKEQLSFAPNSKFSLLTEWNKQFDPGKYTYIINLTDGKGNKWSFTKNFEIRAEAAEKLNKTSVDIKKNFIEKYTLCILTIIIILFIILLLLFIKNSLKSGNGDGNR</sequence>
<name>A0ABS3H2D2_9ENTE</name>
<evidence type="ECO:0000259" key="4">
    <source>
        <dbReference type="Pfam" id="PF11797"/>
    </source>
</evidence>
<proteinExistence type="predicted"/>
<feature type="transmembrane region" description="Helical" evidence="1">
    <location>
        <begin position="305"/>
        <end position="326"/>
    </location>
</feature>
<evidence type="ECO:0000313" key="5">
    <source>
        <dbReference type="EMBL" id="MBO0441688.1"/>
    </source>
</evidence>
<dbReference type="RefSeq" id="WP_207113649.1">
    <property type="nucleotide sequence ID" value="NZ_JAFLWD010000044.1"/>
</dbReference>
<dbReference type="EMBL" id="JAFLWD010000044">
    <property type="protein sequence ID" value="MBO0441688.1"/>
    <property type="molecule type" value="Genomic_DNA"/>
</dbReference>
<evidence type="ECO:0000313" key="6">
    <source>
        <dbReference type="Proteomes" id="UP000664632"/>
    </source>
</evidence>
<dbReference type="InterPro" id="IPR021759">
    <property type="entry name" value="WxLIP_HBD"/>
</dbReference>
<evidence type="ECO:0000256" key="2">
    <source>
        <dbReference type="SAM" id="SignalP"/>
    </source>
</evidence>
<feature type="chain" id="PRO_5046738427" evidence="2">
    <location>
        <begin position="28"/>
        <end position="339"/>
    </location>
</feature>
<keyword evidence="2" id="KW-0732">Signal</keyword>
<keyword evidence="1" id="KW-1133">Transmembrane helix</keyword>
<protein>
    <submittedName>
        <fullName evidence="5">DUF916 and DUF3324 domain-containing protein</fullName>
    </submittedName>
</protein>